<sequence length="222" mass="24174">MQNSTIVAFYGPKPKPLETLIARVQGLAASHLPGFRPRPMPEVHATLLGLEDPARAADLPLLLRHLTAALHRPGMSVQFGGFADREYPISSRDRGLHERSFLVSDANVVLIGWPVDGRSGEPTPALDDLRRSCQAFGFRHRYHLCPGDTDPDCYLVVGRTPGGSAPAHVTVAETAIRNELAASPPTRISLTTADVRLVRYSDTTLPTGTSRAYPIDRPHPPH</sequence>
<dbReference type="RefSeq" id="WP_307238423.1">
    <property type="nucleotide sequence ID" value="NZ_JAUSUZ010000001.1"/>
</dbReference>
<dbReference type="EMBL" id="JAUSUZ010000001">
    <property type="protein sequence ID" value="MDQ0365669.1"/>
    <property type="molecule type" value="Genomic_DNA"/>
</dbReference>
<dbReference type="Proteomes" id="UP001240236">
    <property type="component" value="Unassembled WGS sequence"/>
</dbReference>
<proteinExistence type="predicted"/>
<evidence type="ECO:0000313" key="2">
    <source>
        <dbReference type="Proteomes" id="UP001240236"/>
    </source>
</evidence>
<accession>A0AAE3VYS3</accession>
<reference evidence="1 2" key="1">
    <citation type="submission" date="2023-07" db="EMBL/GenBank/DDBJ databases">
        <title>Sequencing the genomes of 1000 actinobacteria strains.</title>
        <authorList>
            <person name="Klenk H.-P."/>
        </authorList>
    </citation>
    <scope>NUCLEOTIDE SEQUENCE [LARGE SCALE GENOMIC DNA]</scope>
    <source>
        <strain evidence="1 2">DSM 44709</strain>
    </source>
</reference>
<evidence type="ECO:0000313" key="1">
    <source>
        <dbReference type="EMBL" id="MDQ0365669.1"/>
    </source>
</evidence>
<organism evidence="1 2">
    <name type="scientific">Catenuloplanes indicus</name>
    <dbReference type="NCBI Taxonomy" id="137267"/>
    <lineage>
        <taxon>Bacteria</taxon>
        <taxon>Bacillati</taxon>
        <taxon>Actinomycetota</taxon>
        <taxon>Actinomycetes</taxon>
        <taxon>Micromonosporales</taxon>
        <taxon>Micromonosporaceae</taxon>
        <taxon>Catenuloplanes</taxon>
    </lineage>
</organism>
<comment type="caution">
    <text evidence="1">The sequence shown here is derived from an EMBL/GenBank/DDBJ whole genome shotgun (WGS) entry which is preliminary data.</text>
</comment>
<keyword evidence="2" id="KW-1185">Reference proteome</keyword>
<protein>
    <submittedName>
        <fullName evidence="1">Uncharacterized protein</fullName>
    </submittedName>
</protein>
<name>A0AAE3VYS3_9ACTN</name>
<dbReference type="AlphaFoldDB" id="A0AAE3VYS3"/>
<gene>
    <name evidence="1" type="ORF">J2S42_002338</name>
</gene>